<dbReference type="SUPFAM" id="SSF54277">
    <property type="entry name" value="CAD &amp; PB1 domains"/>
    <property type="match status" value="1"/>
</dbReference>
<dbReference type="Pfam" id="PF00564">
    <property type="entry name" value="PB1"/>
    <property type="match status" value="1"/>
</dbReference>
<dbReference type="InterPro" id="IPR053198">
    <property type="entry name" value="Gynoecium_Dev_Regulator"/>
</dbReference>
<sequence length="541" mass="58950">MDHPPPPPSAPPTSPHSHQPLPSTTTTKLRLMCSYGGHIIPRPHNKYLFYAGGETRIVALDRRTTASSLSALTSHLSRTLFHNRPFNLKYQLPNEDLDSLISVTTDEDLFNMIEEHDRINHSSPMPARIRLFLFPVKPESLGSSLLDPKSESWFSDALKSTRILQKGESADTGLLMDLGLVGGSDLEGQVEIGSNSGGGGFESKHGAESLVLETSSSFGSTSSSISMSNLPPIGVVHCDENGLNLQDKKIRVPSSASIESDNSIGSAAYQPKTGMFQEPLIQVSSGTLLNPIESESIISGLPSTIETQQTIQILGHSLSQQLDEKQFQPEMQYIHGAVRYIPQYPTTPSPIPPYYPVYQIPTQQQQQQQQHMTYPPNQSYPIYLVPARPTQYHNMSPQYSFIDTASSALSRPPLHPTQPVAHREVLAAEHVAESSTKICISGRAAALPVSISSSQGQQLIGPPEPQNPSESVTTASVATITHGNEFEDDIAYNSIYKTQPPAPVLPPQYQTLTKGASVLFSESSVQLQPNTARHQSALHTQ</sequence>
<evidence type="ECO:0000313" key="4">
    <source>
        <dbReference type="Proteomes" id="UP001604277"/>
    </source>
</evidence>
<comment type="caution">
    <text evidence="3">The sequence shown here is derived from an EMBL/GenBank/DDBJ whole genome shotgun (WGS) entry which is preliminary data.</text>
</comment>
<dbReference type="CDD" id="cd06410">
    <property type="entry name" value="PB1_UP2"/>
    <property type="match status" value="1"/>
</dbReference>
<dbReference type="Proteomes" id="UP001604277">
    <property type="component" value="Unassembled WGS sequence"/>
</dbReference>
<dbReference type="EMBL" id="JBFOLJ010000039">
    <property type="protein sequence ID" value="KAL2457552.1"/>
    <property type="molecule type" value="Genomic_DNA"/>
</dbReference>
<name>A0ABD1P1I9_9LAMI</name>
<dbReference type="PANTHER" id="PTHR31066:SF88">
    <property type="entry name" value="PB1 DOMAIN-CONTAINING PROTEIN"/>
    <property type="match status" value="1"/>
</dbReference>
<dbReference type="Gene3D" id="3.10.20.90">
    <property type="entry name" value="Phosphatidylinositol 3-kinase Catalytic Subunit, Chain A, domain 1"/>
    <property type="match status" value="1"/>
</dbReference>
<dbReference type="SMART" id="SM00666">
    <property type="entry name" value="PB1"/>
    <property type="match status" value="1"/>
</dbReference>
<feature type="domain" description="PB1" evidence="2">
    <location>
        <begin position="28"/>
        <end position="136"/>
    </location>
</feature>
<feature type="region of interest" description="Disordered" evidence="1">
    <location>
        <begin position="1"/>
        <end position="24"/>
    </location>
</feature>
<organism evidence="3 4">
    <name type="scientific">Forsythia ovata</name>
    <dbReference type="NCBI Taxonomy" id="205694"/>
    <lineage>
        <taxon>Eukaryota</taxon>
        <taxon>Viridiplantae</taxon>
        <taxon>Streptophyta</taxon>
        <taxon>Embryophyta</taxon>
        <taxon>Tracheophyta</taxon>
        <taxon>Spermatophyta</taxon>
        <taxon>Magnoliopsida</taxon>
        <taxon>eudicotyledons</taxon>
        <taxon>Gunneridae</taxon>
        <taxon>Pentapetalae</taxon>
        <taxon>asterids</taxon>
        <taxon>lamiids</taxon>
        <taxon>Lamiales</taxon>
        <taxon>Oleaceae</taxon>
        <taxon>Forsythieae</taxon>
        <taxon>Forsythia</taxon>
    </lineage>
</organism>
<proteinExistence type="predicted"/>
<protein>
    <recommendedName>
        <fullName evidence="2">PB1 domain-containing protein</fullName>
    </recommendedName>
</protein>
<accession>A0ABD1P1I9</accession>
<keyword evidence="4" id="KW-1185">Reference proteome</keyword>
<reference evidence="4" key="1">
    <citation type="submission" date="2024-07" db="EMBL/GenBank/DDBJ databases">
        <title>Two chromosome-level genome assemblies of Korean endemic species Abeliophyllum distichum and Forsythia ovata (Oleaceae).</title>
        <authorList>
            <person name="Jang H."/>
        </authorList>
    </citation>
    <scope>NUCLEOTIDE SEQUENCE [LARGE SCALE GENOMIC DNA]</scope>
</reference>
<evidence type="ECO:0000259" key="2">
    <source>
        <dbReference type="SMART" id="SM00666"/>
    </source>
</evidence>
<dbReference type="AlphaFoldDB" id="A0ABD1P1I9"/>
<gene>
    <name evidence="3" type="ORF">Fot_56216</name>
</gene>
<dbReference type="InterPro" id="IPR000270">
    <property type="entry name" value="PB1_dom"/>
</dbReference>
<evidence type="ECO:0000313" key="3">
    <source>
        <dbReference type="EMBL" id="KAL2457552.1"/>
    </source>
</evidence>
<feature type="compositionally biased region" description="Pro residues" evidence="1">
    <location>
        <begin position="1"/>
        <end position="14"/>
    </location>
</feature>
<dbReference type="PANTHER" id="PTHR31066">
    <property type="entry name" value="OS05G0427100 PROTEIN-RELATED"/>
    <property type="match status" value="1"/>
</dbReference>
<evidence type="ECO:0000256" key="1">
    <source>
        <dbReference type="SAM" id="MobiDB-lite"/>
    </source>
</evidence>